<dbReference type="AlphaFoldDB" id="A0A6I4RVZ7"/>
<feature type="signal peptide" evidence="1">
    <location>
        <begin position="1"/>
        <end position="22"/>
    </location>
</feature>
<sequence>MKKLLVTLGISSVLILSSCANHQNIQAQEASVNHKTSNDYAKIIAIPDIVKDLLSDPATPTVGPQDANKAVVVFFDYGCGKCAEISKEINKLMKENPNVKFIFKAYPSLKRDAKVANYASLVANEAYLQGGSELFLAYNKAIFAQRETNGELTVQDVDNVVKRLGIKVNDTKLKQKAAAEELDTRKLGKLIGFQGPHSFVILPTNLASMNANDLGNNVDKVYVISDKQTNVITDNYQQAAKWVATNIQAQLNNIK</sequence>
<protein>
    <recommendedName>
        <fullName evidence="2">Thioredoxin-like fold domain-containing protein</fullName>
    </recommendedName>
</protein>
<dbReference type="SUPFAM" id="SSF52833">
    <property type="entry name" value="Thioredoxin-like"/>
    <property type="match status" value="1"/>
</dbReference>
<accession>A0A6I4RVZ7</accession>
<feature type="domain" description="Thioredoxin-like fold" evidence="2">
    <location>
        <begin position="57"/>
        <end position="167"/>
    </location>
</feature>
<name>A0A6I4RVZ7_FRATU</name>
<dbReference type="Gene3D" id="3.40.30.10">
    <property type="entry name" value="Glutaredoxin"/>
    <property type="match status" value="1"/>
</dbReference>
<gene>
    <name evidence="3" type="ORF">FNC33_08610</name>
</gene>
<comment type="caution">
    <text evidence="3">The sequence shown here is derived from an EMBL/GenBank/DDBJ whole genome shotgun (WGS) entry which is preliminary data.</text>
</comment>
<keyword evidence="1" id="KW-0732">Signal</keyword>
<reference evidence="3 4" key="1">
    <citation type="submission" date="2019-06" db="EMBL/GenBank/DDBJ databases">
        <title>Phylogeography and genetic diversity of Francisella tularensis subsp. holarctica in France (1947-2018).</title>
        <authorList>
            <person name="Kevin M."/>
            <person name="Madani N."/>
            <person name="Maurin M."/>
        </authorList>
    </citation>
    <scope>NUCLEOTIDE SEQUENCE [LARGE SCALE GENOMIC DNA]</scope>
    <source>
        <strain evidence="3 4">ATCC 15482</strain>
    </source>
</reference>
<evidence type="ECO:0000256" key="1">
    <source>
        <dbReference type="SAM" id="SignalP"/>
    </source>
</evidence>
<evidence type="ECO:0000313" key="3">
    <source>
        <dbReference type="EMBL" id="MWZ40591.1"/>
    </source>
</evidence>
<dbReference type="InterPro" id="IPR012336">
    <property type="entry name" value="Thioredoxin-like_fold"/>
</dbReference>
<dbReference type="EMBL" id="VJEZ01000013">
    <property type="protein sequence ID" value="MWZ40591.1"/>
    <property type="molecule type" value="Genomic_DNA"/>
</dbReference>
<dbReference type="InterPro" id="IPR036249">
    <property type="entry name" value="Thioredoxin-like_sf"/>
</dbReference>
<organism evidence="3 4">
    <name type="scientific">Francisella tularensis</name>
    <dbReference type="NCBI Taxonomy" id="263"/>
    <lineage>
        <taxon>Bacteria</taxon>
        <taxon>Pseudomonadati</taxon>
        <taxon>Pseudomonadota</taxon>
        <taxon>Gammaproteobacteria</taxon>
        <taxon>Thiotrichales</taxon>
        <taxon>Francisellaceae</taxon>
        <taxon>Francisella</taxon>
    </lineage>
</organism>
<evidence type="ECO:0000259" key="2">
    <source>
        <dbReference type="Pfam" id="PF13462"/>
    </source>
</evidence>
<feature type="chain" id="PRO_5026165997" description="Thioredoxin-like fold domain-containing protein" evidence="1">
    <location>
        <begin position="23"/>
        <end position="255"/>
    </location>
</feature>
<proteinExistence type="predicted"/>
<dbReference type="PROSITE" id="PS51257">
    <property type="entry name" value="PROKAR_LIPOPROTEIN"/>
    <property type="match status" value="1"/>
</dbReference>
<evidence type="ECO:0000313" key="4">
    <source>
        <dbReference type="Proteomes" id="UP000469081"/>
    </source>
</evidence>
<dbReference type="Proteomes" id="UP000469081">
    <property type="component" value="Unassembled WGS sequence"/>
</dbReference>
<dbReference type="Pfam" id="PF13462">
    <property type="entry name" value="Thioredoxin_4"/>
    <property type="match status" value="1"/>
</dbReference>
<dbReference type="RefSeq" id="WP_003038655.1">
    <property type="nucleotide sequence ID" value="NZ_VJEZ01000013.1"/>
</dbReference>